<evidence type="ECO:0000256" key="2">
    <source>
        <dbReference type="ARBA" id="ARBA00022679"/>
    </source>
</evidence>
<dbReference type="FunFam" id="3.40.50.2000:FF:000037">
    <property type="entry name" value="Glycosyltransferase"/>
    <property type="match status" value="2"/>
</dbReference>
<dbReference type="STRING" id="3469.A0A4Y7K464"/>
<reference evidence="3 4" key="1">
    <citation type="journal article" date="2018" name="Science">
        <title>The opium poppy genome and morphinan production.</title>
        <authorList>
            <person name="Guo L."/>
            <person name="Winzer T."/>
            <person name="Yang X."/>
            <person name="Li Y."/>
            <person name="Ning Z."/>
            <person name="He Z."/>
            <person name="Teodor R."/>
            <person name="Lu Y."/>
            <person name="Bowser T.A."/>
            <person name="Graham I.A."/>
            <person name="Ye K."/>
        </authorList>
    </citation>
    <scope>NUCLEOTIDE SEQUENCE [LARGE SCALE GENOMIC DNA]</scope>
    <source>
        <strain evidence="4">cv. HN1</strain>
        <tissue evidence="3">Leaves</tissue>
    </source>
</reference>
<evidence type="ECO:0008006" key="5">
    <source>
        <dbReference type="Google" id="ProtNLM"/>
    </source>
</evidence>
<dbReference type="GO" id="GO:0035251">
    <property type="term" value="F:UDP-glucosyltransferase activity"/>
    <property type="evidence" value="ECO:0007669"/>
    <property type="project" value="InterPro"/>
</dbReference>
<dbReference type="PANTHER" id="PTHR48049">
    <property type="entry name" value="GLYCOSYLTRANSFERASE"/>
    <property type="match status" value="1"/>
</dbReference>
<dbReference type="PANTHER" id="PTHR48049:SF34">
    <property type="entry name" value="UDP-GLYCOSYLTRANSFERASE 79B30-LIKE"/>
    <property type="match status" value="1"/>
</dbReference>
<dbReference type="EMBL" id="CM010720">
    <property type="protein sequence ID" value="RZC66738.1"/>
    <property type="molecule type" value="Genomic_DNA"/>
</dbReference>
<dbReference type="Gene3D" id="3.40.50.2000">
    <property type="entry name" value="Glycogen Phosphorylase B"/>
    <property type="match status" value="4"/>
</dbReference>
<proteinExistence type="inferred from homology"/>
<sequence>MTAMDRTEPTIESTLLDLKLDLIFYDFTHWLPALARRLGIKSIHYCIISPATIAYDMSPARDQESELNLERPPLGFPPSSVKLHSVEAKAGAAFRNIEYGSGVSFHDRMMKSLSDGDALVFKACREMEGEFCDYLERQFKKPVLASGPVIPETPTSTLDEKWDKWLGGFKKGSVVYCALGSQSNLNKDQFQELVLSLELTGLPFLAALKPPAGNNSVEEVLPEGFTERVKGRGFVEGGWIQQQLILSHPSIGCFVTHCGSGSITEALVNECQIVLLPQIGDQIINARFLAGDLKAGVEVERREEDSWFTKESICNAVKLVMEENGKVANECVDSSRRFMAVKGGGKMLHIVMFPWFAMGHLTAFLHASNKHAAKGHRVSFIIPTKTQSKINSLNLHPSLISFIPLDVPCVEGLIPSDAETTADVPFPLHTHLMTAMDRTEPTIESILLDLKPDLIFFDFTHWIPALARRLGIKSIHYCIISPATIAYTTTPARDQESELNLEHPPLGFPPSAVKLRSYEAKANVSFRKKVLGSGVSFHNRMMTALNECDAMAFKACREMEGAFCDYLERQFNKPVLLSGPVIPETPTSTLDEKWDKWLGGFKKGSVVYCALGSQSNLNKHQFQELVLGLELAGLPFLAALKPPTGNNSVEEVLPEGFADRVMGRGTVEGGWVQQQLILSHPSIGCFVTHCGSGSITEALANDCQIVLFPQIGDQIVNARLMSGDLKVGVEVERGDEDGSFTKESICNAVRLVMDEKGEVADEVRLNHAKWKEFLLKDNLESSYTDEFITKLQDLL</sequence>
<dbReference type="SUPFAM" id="SSF53756">
    <property type="entry name" value="UDP-Glycosyltransferase/glycogen phosphorylase"/>
    <property type="match status" value="2"/>
</dbReference>
<dbReference type="InterPro" id="IPR050481">
    <property type="entry name" value="UDP-glycosyltransf_plant"/>
</dbReference>
<comment type="similarity">
    <text evidence="1">Belongs to the UDP-glycosyltransferase family.</text>
</comment>
<evidence type="ECO:0000256" key="1">
    <source>
        <dbReference type="ARBA" id="ARBA00009995"/>
    </source>
</evidence>
<dbReference type="Proteomes" id="UP000316621">
    <property type="component" value="Chromosome 6"/>
</dbReference>
<name>A0A4Y7K464_PAPSO</name>
<gene>
    <name evidence="3" type="ORF">C5167_010427</name>
</gene>
<accession>A0A4Y7K464</accession>
<evidence type="ECO:0000313" key="4">
    <source>
        <dbReference type="Proteomes" id="UP000316621"/>
    </source>
</evidence>
<dbReference type="AlphaFoldDB" id="A0A4Y7K464"/>
<evidence type="ECO:0000313" key="3">
    <source>
        <dbReference type="EMBL" id="RZC66738.1"/>
    </source>
</evidence>
<keyword evidence="2" id="KW-0808">Transferase</keyword>
<dbReference type="InterPro" id="IPR002213">
    <property type="entry name" value="UDP_glucos_trans"/>
</dbReference>
<keyword evidence="4" id="KW-1185">Reference proteome</keyword>
<organism evidence="3 4">
    <name type="scientific">Papaver somniferum</name>
    <name type="common">Opium poppy</name>
    <dbReference type="NCBI Taxonomy" id="3469"/>
    <lineage>
        <taxon>Eukaryota</taxon>
        <taxon>Viridiplantae</taxon>
        <taxon>Streptophyta</taxon>
        <taxon>Embryophyta</taxon>
        <taxon>Tracheophyta</taxon>
        <taxon>Spermatophyta</taxon>
        <taxon>Magnoliopsida</taxon>
        <taxon>Ranunculales</taxon>
        <taxon>Papaveraceae</taxon>
        <taxon>Papaveroideae</taxon>
        <taxon>Papaver</taxon>
    </lineage>
</organism>
<dbReference type="PROSITE" id="PS00375">
    <property type="entry name" value="UDPGT"/>
    <property type="match status" value="2"/>
</dbReference>
<dbReference type="InterPro" id="IPR035595">
    <property type="entry name" value="UDP_glycos_trans_CS"/>
</dbReference>
<protein>
    <recommendedName>
        <fullName evidence="5">UDP-glycosyltransferases domain-containing protein</fullName>
    </recommendedName>
</protein>
<dbReference type="Gramene" id="RZC66738">
    <property type="protein sequence ID" value="RZC66738"/>
    <property type="gene ID" value="C5167_010427"/>
</dbReference>
<dbReference type="Pfam" id="PF00201">
    <property type="entry name" value="UDPGT"/>
    <property type="match status" value="2"/>
</dbReference>
<dbReference type="CDD" id="cd03784">
    <property type="entry name" value="GT1_Gtf-like"/>
    <property type="match status" value="2"/>
</dbReference>
<dbReference type="FunFam" id="3.40.50.2000:FF:000087">
    <property type="entry name" value="Glycosyltransferase"/>
    <property type="match status" value="1"/>
</dbReference>